<sequence>MSTYVYNLLFPTASKTLLEERGITPERYSEMAQRAIETVRALPRSYLSKAKADAIVEAIRAGTCQGDAELLNEGRAAIARYREHLKNE</sequence>
<keyword evidence="2" id="KW-1185">Reference proteome</keyword>
<evidence type="ECO:0000313" key="1">
    <source>
        <dbReference type="EMBL" id="BBI30302.1"/>
    </source>
</evidence>
<dbReference type="EMBL" id="AP018495">
    <property type="protein sequence ID" value="BBI30302.1"/>
    <property type="molecule type" value="Genomic_DNA"/>
</dbReference>
<protein>
    <submittedName>
        <fullName evidence="1">Uncharacterized protein</fullName>
    </submittedName>
</protein>
<dbReference type="Proteomes" id="UP001161669">
    <property type="component" value="Segment"/>
</dbReference>
<accession>A0A3T1CWU1</accession>
<dbReference type="KEGG" id="vg:80540493"/>
<reference evidence="2" key="1">
    <citation type="journal article" date="2019" name="J. Virol.">
        <title>Medusavirus, a novel large DNA virus discovered from hot spring water.</title>
        <authorList>
            <person name="Yoshikawa G."/>
            <person name="Blanc-Mathieu R."/>
            <person name="Song C."/>
            <person name="Kayama Y."/>
            <person name="Mochizuki T."/>
            <person name="Murata K."/>
            <person name="Ogata H."/>
            <person name="Takemura M."/>
        </authorList>
    </citation>
    <scope>NUCLEOTIDE SEQUENCE [LARGE SCALE GENOMIC DNA]</scope>
</reference>
<name>A0A3T1CWU1_9VIRU</name>
<organism evidence="1 2">
    <name type="scientific">Acanthamoeba castellanii medusavirus J1</name>
    <dbReference type="NCBI Taxonomy" id="3114988"/>
    <lineage>
        <taxon>Viruses</taxon>
        <taxon>Varidnaviria</taxon>
        <taxon>Bamfordvirae</taxon>
        <taxon>Nucleocytoviricota</taxon>
        <taxon>Megaviricetes</taxon>
        <taxon>Mamonoviridae</taxon>
        <taxon>Medusavirus</taxon>
        <taxon>Medusavirus medusae</taxon>
    </lineage>
</organism>
<proteinExistence type="predicted"/>
<evidence type="ECO:0000313" key="2">
    <source>
        <dbReference type="Proteomes" id="UP001161669"/>
    </source>
</evidence>